<proteinExistence type="predicted"/>
<gene>
    <name evidence="1" type="ORF">EFm5_19</name>
</gene>
<organism evidence="1 2">
    <name type="scientific">Enterococcus phage IME-EFm5</name>
    <dbReference type="NCBI Taxonomy" id="1718158"/>
    <lineage>
        <taxon>Viruses</taxon>
        <taxon>Duplodnaviria</taxon>
        <taxon>Heunggongvirae</taxon>
        <taxon>Uroviricota</taxon>
        <taxon>Caudoviricetes</taxon>
        <taxon>Efemquintavirus</taxon>
        <taxon>Efemquintavirus Efm5</taxon>
    </lineage>
</organism>
<evidence type="ECO:0000313" key="2">
    <source>
        <dbReference type="Proteomes" id="UP000203130"/>
    </source>
</evidence>
<protein>
    <submittedName>
        <fullName evidence="1">Uncharacterized protein</fullName>
    </submittedName>
</protein>
<name>A0A0M4RDY2_9CAUD</name>
<keyword evidence="2" id="KW-1185">Reference proteome</keyword>
<accession>A0A0M4RDY2</accession>
<dbReference type="RefSeq" id="YP_009200889.1">
    <property type="nucleotide sequence ID" value="NC_028826.1"/>
</dbReference>
<evidence type="ECO:0000313" key="1">
    <source>
        <dbReference type="EMBL" id="ALF01988.1"/>
    </source>
</evidence>
<dbReference type="GeneID" id="26628058"/>
<dbReference type="EMBL" id="KT588072">
    <property type="protein sequence ID" value="ALF01988.1"/>
    <property type="molecule type" value="Genomic_DNA"/>
</dbReference>
<sequence length="56" mass="6401">MLETIALFLLAPLAAIGVVTLGEISGRHAYEKEVKRKEQFKKDVLEIIEEIMEEEK</sequence>
<dbReference type="KEGG" id="vg:26628058"/>
<dbReference type="Proteomes" id="UP000203130">
    <property type="component" value="Segment"/>
</dbReference>
<reference evidence="1 2" key="1">
    <citation type="submission" date="2015-08" db="EMBL/GenBank/DDBJ databases">
        <title>Complete genome sequence analysis of novel bacteriophage IME-EFm5.</title>
        <authorList>
            <person name="Gong P."/>
            <person name="Han W."/>
            <person name="Gu J."/>
        </authorList>
    </citation>
    <scope>NUCLEOTIDE SEQUENCE [LARGE SCALE GENOMIC DNA]</scope>
</reference>